<dbReference type="InterPro" id="IPR014905">
    <property type="entry name" value="HIRAN"/>
</dbReference>
<dbReference type="AlphaFoldDB" id="A0A4Z0RWD3"/>
<comment type="caution">
    <text evidence="4">The sequence shown here is derived from an EMBL/GenBank/DDBJ whole genome shotgun (WGS) entry which is preliminary data.</text>
</comment>
<reference evidence="4 5" key="1">
    <citation type="submission" date="2018-03" db="EMBL/GenBank/DDBJ databases">
        <title>Genome sequencing of Weissella confusa isolates.</title>
        <authorList>
            <person name="Kajala I."/>
            <person name="Baruah R."/>
            <person name="Bergsveinson J."/>
            <person name="Juvonen R."/>
            <person name="Ziola B."/>
        </authorList>
    </citation>
    <scope>NUCLEOTIDE SEQUENCE [LARGE SCALE GENOMIC DNA]</scope>
    <source>
        <strain evidence="4 5">VTT E-062653</strain>
    </source>
</reference>
<dbReference type="Pfam" id="PF08797">
    <property type="entry name" value="HIRAN"/>
    <property type="match status" value="1"/>
</dbReference>
<evidence type="ECO:0000313" key="5">
    <source>
        <dbReference type="Proteomes" id="UP000297646"/>
    </source>
</evidence>
<evidence type="ECO:0000256" key="2">
    <source>
        <dbReference type="ARBA" id="ARBA00022801"/>
    </source>
</evidence>
<dbReference type="SMART" id="SM00910">
    <property type="entry name" value="HIRAN"/>
    <property type="match status" value="1"/>
</dbReference>
<evidence type="ECO:0000313" key="4">
    <source>
        <dbReference type="EMBL" id="TGE71490.1"/>
    </source>
</evidence>
<feature type="domain" description="HIRAN" evidence="3">
    <location>
        <begin position="158"/>
        <end position="253"/>
    </location>
</feature>
<name>A0A4Z0RWD3_WEICO</name>
<dbReference type="GO" id="GO:0003676">
    <property type="term" value="F:nucleic acid binding"/>
    <property type="evidence" value="ECO:0007669"/>
    <property type="project" value="InterPro"/>
</dbReference>
<proteinExistence type="predicted"/>
<dbReference type="Proteomes" id="UP000297646">
    <property type="component" value="Unassembled WGS sequence"/>
</dbReference>
<organism evidence="4 5">
    <name type="scientific">Weissella confusa</name>
    <name type="common">Lactobacillus confusus</name>
    <dbReference type="NCBI Taxonomy" id="1583"/>
    <lineage>
        <taxon>Bacteria</taxon>
        <taxon>Bacillati</taxon>
        <taxon>Bacillota</taxon>
        <taxon>Bacilli</taxon>
        <taxon>Lactobacillales</taxon>
        <taxon>Lactobacillaceae</taxon>
        <taxon>Weissella</taxon>
    </lineage>
</organism>
<keyword evidence="1" id="KW-0479">Metal-binding</keyword>
<protein>
    <recommendedName>
        <fullName evidence="3">HIRAN domain-containing protein</fullName>
    </recommendedName>
</protein>
<dbReference type="GO" id="GO:0008270">
    <property type="term" value="F:zinc ion binding"/>
    <property type="evidence" value="ECO:0007669"/>
    <property type="project" value="InterPro"/>
</dbReference>
<keyword evidence="2" id="KW-0378">Hydrolase</keyword>
<dbReference type="OrthoDB" id="2148196at2"/>
<gene>
    <name evidence="4" type="ORF">C6P11_08755</name>
</gene>
<dbReference type="Gene3D" id="3.30.70.2330">
    <property type="match status" value="1"/>
</dbReference>
<evidence type="ECO:0000259" key="3">
    <source>
        <dbReference type="SMART" id="SM00910"/>
    </source>
</evidence>
<dbReference type="EMBL" id="PVSN01000063">
    <property type="protein sequence ID" value="TGE71490.1"/>
    <property type="molecule type" value="Genomic_DNA"/>
</dbReference>
<sequence>MIAKIAVFGGADMRLETEINSTIQGIDITFNEYGSETTISLFRTVLGEGVLRFVGPNSERTVVLTTEQYLDFINYVYLPANVAEWHSVPWAFEAETWWRVMIHDGDKSKNMRGSEEQEGYAHFKKWLAGFDIELGNIIYKPIEVIYEDVVHLRTLPVVGYAYLTYKERSIYDGLVEDGIVDDATPQVDLVREPTNAHDENAILVLYKGIKLGYLPKNNNKILACLMDGGVKLQAQVKPDIDDEKVWVSVALAK</sequence>
<accession>A0A4Z0RWD3</accession>
<evidence type="ECO:0000256" key="1">
    <source>
        <dbReference type="ARBA" id="ARBA00022723"/>
    </source>
</evidence>
<dbReference type="GO" id="GO:0016818">
    <property type="term" value="F:hydrolase activity, acting on acid anhydrides, in phosphorus-containing anhydrides"/>
    <property type="evidence" value="ECO:0007669"/>
    <property type="project" value="InterPro"/>
</dbReference>